<dbReference type="Gene3D" id="2.40.37.20">
    <property type="entry name" value="D-serine dehydratase-like domain"/>
    <property type="match status" value="1"/>
</dbReference>
<keyword evidence="5" id="KW-1185">Reference proteome</keyword>
<dbReference type="InterPro" id="IPR042208">
    <property type="entry name" value="D-ser_dehydrat-like_sf"/>
</dbReference>
<dbReference type="Pfam" id="PF01168">
    <property type="entry name" value="Ala_racemase_N"/>
    <property type="match status" value="1"/>
</dbReference>
<feature type="domain" description="D-serine dehydratase-like" evidence="3">
    <location>
        <begin position="260"/>
        <end position="357"/>
    </location>
</feature>
<dbReference type="Pfam" id="PF14031">
    <property type="entry name" value="D-ser_dehydrat"/>
    <property type="match status" value="1"/>
</dbReference>
<organism evidence="4 5">
    <name type="scientific">Bacillus oleivorans</name>
    <dbReference type="NCBI Taxonomy" id="1448271"/>
    <lineage>
        <taxon>Bacteria</taxon>
        <taxon>Bacillati</taxon>
        <taxon>Bacillota</taxon>
        <taxon>Bacilli</taxon>
        <taxon>Bacillales</taxon>
        <taxon>Bacillaceae</taxon>
        <taxon>Bacillus</taxon>
    </lineage>
</organism>
<accession>A0A285CS19</accession>
<protein>
    <submittedName>
        <fullName evidence="4">D-serine deaminase-like pyridoxal phosphate-dependent protein</fullName>
    </submittedName>
</protein>
<proteinExistence type="inferred from homology"/>
<dbReference type="SMART" id="SM01119">
    <property type="entry name" value="D-ser_dehydrat"/>
    <property type="match status" value="1"/>
</dbReference>
<name>A0A285CS19_9BACI</name>
<reference evidence="4 5" key="1">
    <citation type="submission" date="2017-08" db="EMBL/GenBank/DDBJ databases">
        <authorList>
            <person name="de Groot N.N."/>
        </authorList>
    </citation>
    <scope>NUCLEOTIDE SEQUENCE [LARGE SCALE GENOMIC DNA]</scope>
    <source>
        <strain evidence="4 5">JC228</strain>
    </source>
</reference>
<dbReference type="OrthoDB" id="9788869at2"/>
<dbReference type="AlphaFoldDB" id="A0A285CS19"/>
<keyword evidence="2" id="KW-0456">Lyase</keyword>
<dbReference type="Gene3D" id="3.20.20.10">
    <property type="entry name" value="Alanine racemase"/>
    <property type="match status" value="1"/>
</dbReference>
<evidence type="ECO:0000256" key="2">
    <source>
        <dbReference type="ARBA" id="ARBA00023239"/>
    </source>
</evidence>
<evidence type="ECO:0000313" key="4">
    <source>
        <dbReference type="EMBL" id="SNX70332.1"/>
    </source>
</evidence>
<sequence length="374" mass="40151">MTQTGKSIYELDTPTLLLDQGKLEANIRDMANFAKENGLMLRPHIKTHKSSKIAKMQLEAGAVGITTAKIGEAEVMARAGIKDILIAYPIAAEKKVNRLIELLGQEVHLKVAVDNLEQLGLLDQFMSKTPHQLEVWIKVNSGLNRCGVEPGSEAVQLAKNIALKKKLKLGGIFTHAGHSYAAPSLAEIEKIGLLEGKAVAESAEACEREGIPIAVRSVGSTPTYKIAGKVKGINEVRPGNAVFFDAIQAGLGVTEIDRCALTVLAAVAGKYPNRKTIVLDTGSKVLCLDQGAHGNKSVKGFGHVVGHSEITIERLSEEHGIASIEGETSLCLNDVVQIIPNHACPVVNLFDEYVIHQEGVVTDVWDIEARGKVT</sequence>
<dbReference type="InterPro" id="IPR026956">
    <property type="entry name" value="D-ser_dehydrat-like_dom"/>
</dbReference>
<dbReference type="PANTHER" id="PTHR28004">
    <property type="entry name" value="ZGC:162816-RELATED"/>
    <property type="match status" value="1"/>
</dbReference>
<dbReference type="InterPro" id="IPR051466">
    <property type="entry name" value="D-amino_acid_metab_enzyme"/>
</dbReference>
<dbReference type="RefSeq" id="WP_097158464.1">
    <property type="nucleotide sequence ID" value="NZ_JBEPMQ010000010.1"/>
</dbReference>
<dbReference type="InterPro" id="IPR001608">
    <property type="entry name" value="Ala_racemase_N"/>
</dbReference>
<dbReference type="SUPFAM" id="SSF51419">
    <property type="entry name" value="PLP-binding barrel"/>
    <property type="match status" value="1"/>
</dbReference>
<dbReference type="EMBL" id="OAOP01000004">
    <property type="protein sequence ID" value="SNX70332.1"/>
    <property type="molecule type" value="Genomic_DNA"/>
</dbReference>
<dbReference type="GO" id="GO:0036088">
    <property type="term" value="P:D-serine catabolic process"/>
    <property type="evidence" value="ECO:0007669"/>
    <property type="project" value="TreeGrafter"/>
</dbReference>
<gene>
    <name evidence="4" type="ORF">SAMN05877753_10454</name>
</gene>
<dbReference type="GO" id="GO:0008721">
    <property type="term" value="F:D-serine ammonia-lyase activity"/>
    <property type="evidence" value="ECO:0007669"/>
    <property type="project" value="TreeGrafter"/>
</dbReference>
<evidence type="ECO:0000313" key="5">
    <source>
        <dbReference type="Proteomes" id="UP000219546"/>
    </source>
</evidence>
<comment type="similarity">
    <text evidence="1">Belongs to the DSD1 family.</text>
</comment>
<evidence type="ECO:0000256" key="1">
    <source>
        <dbReference type="ARBA" id="ARBA00005323"/>
    </source>
</evidence>
<dbReference type="InterPro" id="IPR029066">
    <property type="entry name" value="PLP-binding_barrel"/>
</dbReference>
<dbReference type="PANTHER" id="PTHR28004:SF2">
    <property type="entry name" value="D-SERINE DEHYDRATASE"/>
    <property type="match status" value="1"/>
</dbReference>
<dbReference type="Proteomes" id="UP000219546">
    <property type="component" value="Unassembled WGS sequence"/>
</dbReference>
<evidence type="ECO:0000259" key="3">
    <source>
        <dbReference type="SMART" id="SM01119"/>
    </source>
</evidence>